<evidence type="ECO:0000313" key="2">
    <source>
        <dbReference type="Proteomes" id="UP000887013"/>
    </source>
</evidence>
<dbReference type="AlphaFoldDB" id="A0A8X6NYW7"/>
<reference evidence="1" key="1">
    <citation type="submission" date="2020-08" db="EMBL/GenBank/DDBJ databases">
        <title>Multicomponent nature underlies the extraordinary mechanical properties of spider dragline silk.</title>
        <authorList>
            <person name="Kono N."/>
            <person name="Nakamura H."/>
            <person name="Mori M."/>
            <person name="Yoshida Y."/>
            <person name="Ohtoshi R."/>
            <person name="Malay A.D."/>
            <person name="Moran D.A.P."/>
            <person name="Tomita M."/>
            <person name="Numata K."/>
            <person name="Arakawa K."/>
        </authorList>
    </citation>
    <scope>NUCLEOTIDE SEQUENCE</scope>
</reference>
<keyword evidence="2" id="KW-1185">Reference proteome</keyword>
<protein>
    <submittedName>
        <fullName evidence="1">Uncharacterized protein</fullName>
    </submittedName>
</protein>
<dbReference type="EMBL" id="BMAW01110146">
    <property type="protein sequence ID" value="GFT41725.1"/>
    <property type="molecule type" value="Genomic_DNA"/>
</dbReference>
<proteinExistence type="predicted"/>
<accession>A0A8X6NYW7</accession>
<sequence length="71" mass="8079">MVLLFHTSPTTPPNGKGRQVMTIDIKGKFSLNRFFTLDLPWIYSLHHTDSTHFLSSLPVSPILLQKSDVQQ</sequence>
<evidence type="ECO:0000313" key="1">
    <source>
        <dbReference type="EMBL" id="GFT41725.1"/>
    </source>
</evidence>
<gene>
    <name evidence="1" type="ORF">NPIL_692191</name>
</gene>
<comment type="caution">
    <text evidence="1">The sequence shown here is derived from an EMBL/GenBank/DDBJ whole genome shotgun (WGS) entry which is preliminary data.</text>
</comment>
<name>A0A8X6NYW7_NEPPI</name>
<organism evidence="1 2">
    <name type="scientific">Nephila pilipes</name>
    <name type="common">Giant wood spider</name>
    <name type="synonym">Nephila maculata</name>
    <dbReference type="NCBI Taxonomy" id="299642"/>
    <lineage>
        <taxon>Eukaryota</taxon>
        <taxon>Metazoa</taxon>
        <taxon>Ecdysozoa</taxon>
        <taxon>Arthropoda</taxon>
        <taxon>Chelicerata</taxon>
        <taxon>Arachnida</taxon>
        <taxon>Araneae</taxon>
        <taxon>Araneomorphae</taxon>
        <taxon>Entelegynae</taxon>
        <taxon>Araneoidea</taxon>
        <taxon>Nephilidae</taxon>
        <taxon>Nephila</taxon>
    </lineage>
</organism>
<dbReference type="Proteomes" id="UP000887013">
    <property type="component" value="Unassembled WGS sequence"/>
</dbReference>